<organism evidence="1 2">
    <name type="scientific">Sphingomonas vulcanisoli</name>
    <dbReference type="NCBI Taxonomy" id="1658060"/>
    <lineage>
        <taxon>Bacteria</taxon>
        <taxon>Pseudomonadati</taxon>
        <taxon>Pseudomonadota</taxon>
        <taxon>Alphaproteobacteria</taxon>
        <taxon>Sphingomonadales</taxon>
        <taxon>Sphingomonadaceae</taxon>
        <taxon>Sphingomonas</taxon>
    </lineage>
</organism>
<reference evidence="1 2" key="1">
    <citation type="submission" date="2020-03" db="EMBL/GenBank/DDBJ databases">
        <title>Genomic Encyclopedia of Type Strains, Phase III (KMG-III): the genomes of soil and plant-associated and newly described type strains.</title>
        <authorList>
            <person name="Whitman W."/>
        </authorList>
    </citation>
    <scope>NUCLEOTIDE SEQUENCE [LARGE SCALE GENOMIC DNA]</scope>
    <source>
        <strain evidence="1 2">CECT 8804</strain>
    </source>
</reference>
<name>A0ABX0U013_9SPHN</name>
<sequence length="306" mass="34471">MVDIVARSDSGISLTDTVLINSVVWIRSLDEDELNPSRRMIEDLIPMAAAGHFAFEEKVVTSRTELLVLLDAVASAAQAGLRPILHFDCHGSAAEGIFLKPANEFCDWAELTARLRIINVATANNLCCVFAACFGMWHATHLRLSQPAPWYLVIAPENEISVGVLEERTADFYREVFASANITQAYERVLKPDLDLMLCKKVFAESLTRHIAVNCIGSQGRKRREEAVTAVLRGRGISSPTREQLAQARRDVKHRFQASQWVIDHFARTFLIGREPGIDVADLARLADNYARRERRHRERAKKQQH</sequence>
<evidence type="ECO:0000313" key="1">
    <source>
        <dbReference type="EMBL" id="NIJ09340.1"/>
    </source>
</evidence>
<accession>A0ABX0U013</accession>
<proteinExistence type="predicted"/>
<dbReference type="Proteomes" id="UP000727456">
    <property type="component" value="Unassembled WGS sequence"/>
</dbReference>
<keyword evidence="2" id="KW-1185">Reference proteome</keyword>
<evidence type="ECO:0000313" key="2">
    <source>
        <dbReference type="Proteomes" id="UP000727456"/>
    </source>
</evidence>
<gene>
    <name evidence="1" type="ORF">FHS31_002972</name>
</gene>
<dbReference type="EMBL" id="JAAOZC010000010">
    <property type="protein sequence ID" value="NIJ09340.1"/>
    <property type="molecule type" value="Genomic_DNA"/>
</dbReference>
<dbReference type="RefSeq" id="WP_167074878.1">
    <property type="nucleotide sequence ID" value="NZ_JAAOZC010000010.1"/>
</dbReference>
<protein>
    <submittedName>
        <fullName evidence="1">Uncharacterized protein</fullName>
    </submittedName>
</protein>
<comment type="caution">
    <text evidence="1">The sequence shown here is derived from an EMBL/GenBank/DDBJ whole genome shotgun (WGS) entry which is preliminary data.</text>
</comment>